<evidence type="ECO:0000259" key="7">
    <source>
        <dbReference type="Pfam" id="PF02272"/>
    </source>
</evidence>
<dbReference type="InterPro" id="IPR003156">
    <property type="entry name" value="DHHA1_dom"/>
</dbReference>
<evidence type="ECO:0000256" key="2">
    <source>
        <dbReference type="ARBA" id="ARBA00019841"/>
    </source>
</evidence>
<reference evidence="9 10" key="1">
    <citation type="submission" date="2017-03" db="EMBL/GenBank/DDBJ databases">
        <title>Lifting the veil on microbial sulfur biogeochemistry in mining wastewaters.</title>
        <authorList>
            <person name="Kantor R.S."/>
            <person name="Colenbrander Nelson T."/>
            <person name="Marshall S."/>
            <person name="Bennett D."/>
            <person name="Apte S."/>
            <person name="Camacho D."/>
            <person name="Thomas B.C."/>
            <person name="Warren L.A."/>
            <person name="Banfield J.F."/>
        </authorList>
    </citation>
    <scope>NUCLEOTIDE SEQUENCE [LARGE SCALE GENOMIC DNA]</scope>
    <source>
        <strain evidence="9">32-68-21</strain>
    </source>
</reference>
<comment type="caution">
    <text evidence="9">The sequence shown here is derived from an EMBL/GenBank/DDBJ whole genome shotgun (WGS) entry which is preliminary data.</text>
</comment>
<dbReference type="InterPro" id="IPR038763">
    <property type="entry name" value="DHH_sf"/>
</dbReference>
<dbReference type="Pfam" id="PF02272">
    <property type="entry name" value="DHHA1"/>
    <property type="match status" value="1"/>
</dbReference>
<comment type="similarity">
    <text evidence="1">Belongs to the RecJ family.</text>
</comment>
<evidence type="ECO:0000256" key="5">
    <source>
        <dbReference type="ARBA" id="ARBA00022839"/>
    </source>
</evidence>
<dbReference type="Gene3D" id="3.10.310.30">
    <property type="match status" value="1"/>
</dbReference>
<proteinExistence type="inferred from homology"/>
<keyword evidence="5 9" id="KW-0269">Exonuclease</keyword>
<accession>A0A258HKR3</accession>
<dbReference type="GO" id="GO:0006281">
    <property type="term" value="P:DNA repair"/>
    <property type="evidence" value="ECO:0007669"/>
    <property type="project" value="InterPro"/>
</dbReference>
<dbReference type="PANTHER" id="PTHR30255">
    <property type="entry name" value="SINGLE-STRANDED-DNA-SPECIFIC EXONUCLEASE RECJ"/>
    <property type="match status" value="1"/>
</dbReference>
<dbReference type="InterPro" id="IPR041122">
    <property type="entry name" value="RecJ_OB"/>
</dbReference>
<dbReference type="AlphaFoldDB" id="A0A258HKR3"/>
<dbReference type="Pfam" id="PF01368">
    <property type="entry name" value="DHH"/>
    <property type="match status" value="1"/>
</dbReference>
<dbReference type="Proteomes" id="UP000216147">
    <property type="component" value="Unassembled WGS sequence"/>
</dbReference>
<dbReference type="InterPro" id="IPR001667">
    <property type="entry name" value="DDH_dom"/>
</dbReference>
<dbReference type="PANTHER" id="PTHR30255:SF2">
    <property type="entry name" value="SINGLE-STRANDED-DNA-SPECIFIC EXONUCLEASE RECJ"/>
    <property type="match status" value="1"/>
</dbReference>
<organism evidence="9 10">
    <name type="scientific">Brevundimonas subvibrioides</name>
    <dbReference type="NCBI Taxonomy" id="74313"/>
    <lineage>
        <taxon>Bacteria</taxon>
        <taxon>Pseudomonadati</taxon>
        <taxon>Pseudomonadota</taxon>
        <taxon>Alphaproteobacteria</taxon>
        <taxon>Caulobacterales</taxon>
        <taxon>Caulobacteraceae</taxon>
        <taxon>Brevundimonas</taxon>
    </lineage>
</organism>
<feature type="domain" description="RecJ OB" evidence="8">
    <location>
        <begin position="494"/>
        <end position="602"/>
    </location>
</feature>
<evidence type="ECO:0000256" key="3">
    <source>
        <dbReference type="ARBA" id="ARBA00022722"/>
    </source>
</evidence>
<feature type="domain" description="DDH" evidence="6">
    <location>
        <begin position="106"/>
        <end position="261"/>
    </location>
</feature>
<dbReference type="InterPro" id="IPR051673">
    <property type="entry name" value="SSDNA_exonuclease_RecJ"/>
</dbReference>
<feature type="domain" description="DHHA1" evidence="7">
    <location>
        <begin position="384"/>
        <end position="480"/>
    </location>
</feature>
<dbReference type="NCBIfam" id="TIGR00644">
    <property type="entry name" value="recJ"/>
    <property type="match status" value="1"/>
</dbReference>
<dbReference type="Pfam" id="PF17768">
    <property type="entry name" value="RecJ_OB"/>
    <property type="match status" value="1"/>
</dbReference>
<keyword evidence="4" id="KW-0378">Hydrolase</keyword>
<protein>
    <recommendedName>
        <fullName evidence="2">Single-stranded-DNA-specific exonuclease RecJ</fullName>
    </recommendedName>
</protein>
<dbReference type="SUPFAM" id="SSF64182">
    <property type="entry name" value="DHH phosphoesterases"/>
    <property type="match status" value="1"/>
</dbReference>
<evidence type="ECO:0000259" key="8">
    <source>
        <dbReference type="Pfam" id="PF17768"/>
    </source>
</evidence>
<dbReference type="GO" id="GO:0006310">
    <property type="term" value="P:DNA recombination"/>
    <property type="evidence" value="ECO:0007669"/>
    <property type="project" value="InterPro"/>
</dbReference>
<dbReference type="InterPro" id="IPR004610">
    <property type="entry name" value="RecJ"/>
</dbReference>
<evidence type="ECO:0000313" key="9">
    <source>
        <dbReference type="EMBL" id="OYX56893.1"/>
    </source>
</evidence>
<dbReference type="Gene3D" id="3.90.1640.30">
    <property type="match status" value="1"/>
</dbReference>
<evidence type="ECO:0000259" key="6">
    <source>
        <dbReference type="Pfam" id="PF01368"/>
    </source>
</evidence>
<dbReference type="GO" id="GO:0003676">
    <property type="term" value="F:nucleic acid binding"/>
    <property type="evidence" value="ECO:0007669"/>
    <property type="project" value="InterPro"/>
</dbReference>
<dbReference type="EMBL" id="NCEQ01000007">
    <property type="protein sequence ID" value="OYX56893.1"/>
    <property type="molecule type" value="Genomic_DNA"/>
</dbReference>
<evidence type="ECO:0000313" key="10">
    <source>
        <dbReference type="Proteomes" id="UP000216147"/>
    </source>
</evidence>
<evidence type="ECO:0000256" key="4">
    <source>
        <dbReference type="ARBA" id="ARBA00022801"/>
    </source>
</evidence>
<keyword evidence="3" id="KW-0540">Nuclease</keyword>
<evidence type="ECO:0000256" key="1">
    <source>
        <dbReference type="ARBA" id="ARBA00005915"/>
    </source>
</evidence>
<name>A0A258HKR3_9CAUL</name>
<sequence>MADGAPASGPHKEGWASGFLDVSRSLSGRAWRQRPAEASVVRAHMQGLGLTEPLARALAARGVLADQGADFLEPTLKRLFPNPSSFMDMDAAAAAIVAALQAGESIHVFADYDVDGASSAALLVRWFRSLGADLPLYVPDRLTEGYGPSPLAFDRLKASGADLVITVDCGAAANEAIAHACAVGLKVVVIDHHMMREEPPQCLAVVNPNRPGDSSGQGNLAAAGVVFVLLAALNREARQQGLFADRAEPDIRQWLDLAALGAICDVTGLTGFNRALTGLGLKVMSSWGNPGLKALLAVAGAEPGPAKSNHAGFILGPRINAGGRIGRADLGARLLSTDDPLEARALAEELDALNIARREVEREVTETATRRVEATGQHADGSAVVVVSGEDWHPGVVGIVAGRLRERWRKPVIVIGVDAVGGVAKGSGRSQPGMNLGRAIQAAWREGLLLAGGGHAMAAGLTMRPDGIDALRDFLNAAMAGEQADADALDWVEVDALIDPGAASRALFEDFERLAPFGPANPEPLFALHGVQAREPVQMNGGHVRCRLVGADGASVKAIAWRCADLPTGRALLAGQGGLSVVGRLKADDWNGRKGVQFEIEDIADPRMAS</sequence>
<gene>
    <name evidence="9" type="ORF">B7Y86_09070</name>
</gene>
<dbReference type="GO" id="GO:0008409">
    <property type="term" value="F:5'-3' exonuclease activity"/>
    <property type="evidence" value="ECO:0007669"/>
    <property type="project" value="InterPro"/>
</dbReference>